<keyword evidence="1" id="KW-0812">Transmembrane</keyword>
<reference evidence="3" key="1">
    <citation type="journal article" date="2019" name="Int. J. Syst. Evol. Microbiol.">
        <title>The Global Catalogue of Microorganisms (GCM) 10K type strain sequencing project: providing services to taxonomists for standard genome sequencing and annotation.</title>
        <authorList>
            <consortium name="The Broad Institute Genomics Platform"/>
            <consortium name="The Broad Institute Genome Sequencing Center for Infectious Disease"/>
            <person name="Wu L."/>
            <person name="Ma J."/>
        </authorList>
    </citation>
    <scope>NUCLEOTIDE SEQUENCE [LARGE SCALE GENOMIC DNA]</scope>
    <source>
        <strain evidence="3">KCTC 15012</strain>
    </source>
</reference>
<evidence type="ECO:0000313" key="2">
    <source>
        <dbReference type="EMBL" id="MFC5705941.1"/>
    </source>
</evidence>
<feature type="transmembrane region" description="Helical" evidence="1">
    <location>
        <begin position="6"/>
        <end position="26"/>
    </location>
</feature>
<gene>
    <name evidence="2" type="ORF">ACFPVW_07685</name>
</gene>
<keyword evidence="1" id="KW-0472">Membrane</keyword>
<keyword evidence="3" id="KW-1185">Reference proteome</keyword>
<proteinExistence type="predicted"/>
<protein>
    <submittedName>
        <fullName evidence="2">Uncharacterized protein</fullName>
    </submittedName>
</protein>
<accession>A0ABW0Y859</accession>
<sequence>MAITIGYGLLALLAVGICLYQVFIRLNPEAKTVRKGVKLLSRALGIKSSLVSRMMMDLGPKNGYELCHMVEQTKGNTDAPFHFIYECGALIFFFHWCLYKTPSDVHWLYQHLAKQGFSIDQISMDEDALGMAQSLLSNIDLRGYDLHKLHKALSAFIAKFEEYLDSDGSQEPPRIVLD</sequence>
<evidence type="ECO:0000313" key="3">
    <source>
        <dbReference type="Proteomes" id="UP001596132"/>
    </source>
</evidence>
<comment type="caution">
    <text evidence="2">The sequence shown here is derived from an EMBL/GenBank/DDBJ whole genome shotgun (WGS) entry which is preliminary data.</text>
</comment>
<name>A0ABW0Y859_9GAMM</name>
<evidence type="ECO:0000256" key="1">
    <source>
        <dbReference type="SAM" id="Phobius"/>
    </source>
</evidence>
<organism evidence="2 3">
    <name type="scientific">Aeromonas eucrenophila</name>
    <dbReference type="NCBI Taxonomy" id="649"/>
    <lineage>
        <taxon>Bacteria</taxon>
        <taxon>Pseudomonadati</taxon>
        <taxon>Pseudomonadota</taxon>
        <taxon>Gammaproteobacteria</taxon>
        <taxon>Aeromonadales</taxon>
        <taxon>Aeromonadaceae</taxon>
        <taxon>Aeromonas</taxon>
    </lineage>
</organism>
<dbReference type="EMBL" id="JBHSPP010000008">
    <property type="protein sequence ID" value="MFC5705941.1"/>
    <property type="molecule type" value="Genomic_DNA"/>
</dbReference>
<keyword evidence="1" id="KW-1133">Transmembrane helix</keyword>
<dbReference type="RefSeq" id="WP_143239016.1">
    <property type="nucleotide sequence ID" value="NZ_CDDF01000016.1"/>
</dbReference>
<dbReference type="Proteomes" id="UP001596132">
    <property type="component" value="Unassembled WGS sequence"/>
</dbReference>